<gene>
    <name evidence="3" type="ORF">FAD_0763</name>
    <name evidence="4" type="ORF">HLB00_07685</name>
</gene>
<dbReference type="InterPro" id="IPR050345">
    <property type="entry name" value="Aliph_Amidase/BUP"/>
</dbReference>
<reference evidence="3 5" key="1">
    <citation type="submission" date="2011-10" db="EMBL/GenBank/DDBJ databases">
        <title>Metabolic and evolutionary patterns in the extreme acidophile Ferroplasma acidiphilum.</title>
        <authorList>
            <person name="Golyshina O.V."/>
            <person name="Kozyavkin S.A."/>
            <person name="Tatusov R.L."/>
            <person name="Slesarev A.I."/>
            <person name="Golyshin P.N."/>
        </authorList>
    </citation>
    <scope>NUCLEOTIDE SEQUENCE [LARGE SCALE GENOMIC DNA]</scope>
    <source>
        <strain evidence="3">Berkeley</strain>
        <strain evidence="5">Y</strain>
    </source>
</reference>
<evidence type="ECO:0000256" key="1">
    <source>
        <dbReference type="ARBA" id="ARBA00022801"/>
    </source>
</evidence>
<dbReference type="PANTHER" id="PTHR43674:SF2">
    <property type="entry name" value="BETA-UREIDOPROPIONASE"/>
    <property type="match status" value="1"/>
</dbReference>
<keyword evidence="5" id="KW-1185">Reference proteome</keyword>
<dbReference type="GeneID" id="31676266"/>
<dbReference type="Pfam" id="PF00795">
    <property type="entry name" value="CN_hydrolase"/>
    <property type="match status" value="1"/>
</dbReference>
<dbReference type="InterPro" id="IPR003010">
    <property type="entry name" value="C-N_Hydrolase"/>
</dbReference>
<dbReference type="CDD" id="cd07197">
    <property type="entry name" value="nitrilase"/>
    <property type="match status" value="1"/>
</dbReference>
<sequence>MKIAIRALQSRRMPLESAMEYISSLNFPENEIIVFPEKFITTKVDMNSLGSLLNSIKIKNTIILGSLSYVDRFVYNRSFLIRNREIIGWQDKINLYKAESTKYTSGNQLKLFNIEGLKIGILVCYDLDFPDYARILFRKHCDVIFNPSLIRRDFHSEWHLYVKTRALENRIPIISVNSISDDFQGDSIVVAPEEGVGGVRINAVTSKCDDIVYQFDTSDYSKAREQRLREENLNIQNVNFLEAPE</sequence>
<dbReference type="AlphaFoldDB" id="A0A1V0N3L0"/>
<dbReference type="Gene3D" id="3.60.110.10">
    <property type="entry name" value="Carbon-nitrogen hydrolase"/>
    <property type="match status" value="1"/>
</dbReference>
<dbReference type="SUPFAM" id="SSF56317">
    <property type="entry name" value="Carbon-nitrogen hydrolase"/>
    <property type="match status" value="1"/>
</dbReference>
<dbReference type="Proteomes" id="UP000192050">
    <property type="component" value="Chromosome"/>
</dbReference>
<name>A0A1V0N3L0_9ARCH</name>
<dbReference type="EMBL" id="CP015363">
    <property type="protein sequence ID" value="ARD84667.1"/>
    <property type="molecule type" value="Genomic_DNA"/>
</dbReference>
<dbReference type="InterPro" id="IPR036526">
    <property type="entry name" value="C-N_Hydrolase_sf"/>
</dbReference>
<proteinExistence type="predicted"/>
<organism evidence="3 5">
    <name type="scientific">Ferroplasma acidiphilum</name>
    <dbReference type="NCBI Taxonomy" id="74969"/>
    <lineage>
        <taxon>Archaea</taxon>
        <taxon>Methanobacteriati</taxon>
        <taxon>Thermoplasmatota</taxon>
        <taxon>Thermoplasmata</taxon>
        <taxon>Thermoplasmatales</taxon>
        <taxon>Ferroplasmaceae</taxon>
        <taxon>Ferroplasma</taxon>
    </lineage>
</organism>
<dbReference type="RefSeq" id="WP_081141936.1">
    <property type="nucleotide sequence ID" value="NZ_CP015363.1"/>
</dbReference>
<evidence type="ECO:0000259" key="2">
    <source>
        <dbReference type="PROSITE" id="PS50263"/>
    </source>
</evidence>
<dbReference type="KEGG" id="fai:FAD_0763"/>
<evidence type="ECO:0000313" key="4">
    <source>
        <dbReference type="EMBL" id="NOL60709.1"/>
    </source>
</evidence>
<accession>A0A1V0N3L0</accession>
<keyword evidence="1 3" id="KW-0378">Hydrolase</keyword>
<feature type="domain" description="CN hydrolase" evidence="2">
    <location>
        <begin position="1"/>
        <end position="222"/>
    </location>
</feature>
<dbReference type="Proteomes" id="UP000546917">
    <property type="component" value="Unassembled WGS sequence"/>
</dbReference>
<dbReference type="OrthoDB" id="41015at2157"/>
<evidence type="ECO:0000313" key="6">
    <source>
        <dbReference type="Proteomes" id="UP000546917"/>
    </source>
</evidence>
<dbReference type="PANTHER" id="PTHR43674">
    <property type="entry name" value="NITRILASE C965.09-RELATED"/>
    <property type="match status" value="1"/>
</dbReference>
<protein>
    <submittedName>
        <fullName evidence="3 4">Carbon-nitrogen hydrolase</fullName>
    </submittedName>
</protein>
<dbReference type="PROSITE" id="PS50263">
    <property type="entry name" value="CN_HYDROLASE"/>
    <property type="match status" value="1"/>
</dbReference>
<reference evidence="4 6" key="2">
    <citation type="submission" date="2020-05" db="EMBL/GenBank/DDBJ databases">
        <authorList>
            <person name="Zhang R."/>
        </authorList>
    </citation>
    <scope>NUCLEOTIDE SEQUENCE [LARGE SCALE GENOMIC DNA]</scope>
    <source>
        <strain evidence="4 6">DSM 28986</strain>
    </source>
</reference>
<dbReference type="STRING" id="74969.FAD_0763"/>
<evidence type="ECO:0000313" key="3">
    <source>
        <dbReference type="EMBL" id="ARD84667.1"/>
    </source>
</evidence>
<dbReference type="EMBL" id="JABGBP010000287">
    <property type="protein sequence ID" value="NOL60709.1"/>
    <property type="molecule type" value="Genomic_DNA"/>
</dbReference>
<dbReference type="GO" id="GO:0016811">
    <property type="term" value="F:hydrolase activity, acting on carbon-nitrogen (but not peptide) bonds, in linear amides"/>
    <property type="evidence" value="ECO:0007669"/>
    <property type="project" value="TreeGrafter"/>
</dbReference>
<evidence type="ECO:0000313" key="5">
    <source>
        <dbReference type="Proteomes" id="UP000192050"/>
    </source>
</evidence>